<accession>A0A9X7SEW4</accession>
<dbReference type="EMBL" id="CP033165">
    <property type="protein sequence ID" value="QGH01311.1"/>
    <property type="molecule type" value="Genomic_DNA"/>
</dbReference>
<dbReference type="Proteomes" id="UP000347383">
    <property type="component" value="Chromosome"/>
</dbReference>
<evidence type="ECO:0000313" key="2">
    <source>
        <dbReference type="Proteomes" id="UP000347383"/>
    </source>
</evidence>
<sequence length="75" mass="8659">MVGLSRQLLRNQPPMSVLKKHEQLELNQLPSCDFPCIISMISKHGIFREKEDTVSKNRESLVDSLYFCQENAISH</sequence>
<proteinExistence type="predicted"/>
<gene>
    <name evidence="1" type="ORF">EA457_01430</name>
</gene>
<dbReference type="AlphaFoldDB" id="A0A9X7SEW4"/>
<organism evidence="1 2">
    <name type="scientific">Streptococcus dysgalactiae subsp. dysgalactiae</name>
    <dbReference type="NCBI Taxonomy" id="99822"/>
    <lineage>
        <taxon>Bacteria</taxon>
        <taxon>Bacillati</taxon>
        <taxon>Bacillota</taxon>
        <taxon>Bacilli</taxon>
        <taxon>Lactobacillales</taxon>
        <taxon>Streptococcaceae</taxon>
        <taxon>Streptococcus</taxon>
    </lineage>
</organism>
<reference evidence="1 2" key="1">
    <citation type="submission" date="2018-10" db="EMBL/GenBank/DDBJ databases">
        <title>Comparative Genomics Analysis of the Streptococcus dysgalactiae subspecies dysgalactiae.</title>
        <authorList>
            <person name="Koh T.H."/>
            <person name="Abdul Rahman N."/>
            <person name="Sessions O.M."/>
        </authorList>
    </citation>
    <scope>NUCLEOTIDE SEQUENCE [LARGE SCALE GENOMIC DNA]</scope>
    <source>
        <strain evidence="1 2">DB60705-15</strain>
    </source>
</reference>
<evidence type="ECO:0000313" key="1">
    <source>
        <dbReference type="EMBL" id="QGH01311.1"/>
    </source>
</evidence>
<protein>
    <submittedName>
        <fullName evidence="1">Uncharacterized protein</fullName>
    </submittedName>
</protein>
<name>A0A9X7SEW4_STRDY</name>